<sequence>MHRRANVTPCPSHKERGQLGQLKGSLSIGRSGSRLWLRKQFGSTLPSGERGWGSVRCLRTGIYAKGLGTSLSNVDVDPLCKNPQLCEGFRKVQQLKRQKPRT</sequence>
<reference evidence="1 2" key="1">
    <citation type="submission" date="2016-11" db="EMBL/GenBank/DDBJ databases">
        <title>Draft Genome Sequences of Nine Cyanobacterial Strains from Diverse Habitats.</title>
        <authorList>
            <person name="Zhu T."/>
            <person name="Hou S."/>
            <person name="Lu X."/>
            <person name="Hess W.R."/>
        </authorList>
    </citation>
    <scope>NUCLEOTIDE SEQUENCE [LARGE SCALE GENOMIC DNA]</scope>
    <source>
        <strain evidence="1 2">NIES-592</strain>
    </source>
</reference>
<evidence type="ECO:0000313" key="2">
    <source>
        <dbReference type="Proteomes" id="UP000186391"/>
    </source>
</evidence>
<accession>A0A1U7H4V7</accession>
<dbReference type="EMBL" id="MRCA01000001">
    <property type="protein sequence ID" value="OKH16279.1"/>
    <property type="molecule type" value="Genomic_DNA"/>
</dbReference>
<comment type="caution">
    <text evidence="1">The sequence shown here is derived from an EMBL/GenBank/DDBJ whole genome shotgun (WGS) entry which is preliminary data.</text>
</comment>
<gene>
    <name evidence="1" type="ORF">NIES592_01125</name>
</gene>
<dbReference type="AlphaFoldDB" id="A0A1U7H4V7"/>
<dbReference type="Proteomes" id="UP000186391">
    <property type="component" value="Unassembled WGS sequence"/>
</dbReference>
<proteinExistence type="predicted"/>
<protein>
    <submittedName>
        <fullName evidence="1">Uncharacterized protein</fullName>
    </submittedName>
</protein>
<name>A0A1U7H4V7_9CYAN</name>
<evidence type="ECO:0000313" key="1">
    <source>
        <dbReference type="EMBL" id="OKH16279.1"/>
    </source>
</evidence>
<keyword evidence="2" id="KW-1185">Reference proteome</keyword>
<organism evidence="1 2">
    <name type="scientific">Fischerella major NIES-592</name>
    <dbReference type="NCBI Taxonomy" id="210994"/>
    <lineage>
        <taxon>Bacteria</taxon>
        <taxon>Bacillati</taxon>
        <taxon>Cyanobacteriota</taxon>
        <taxon>Cyanophyceae</taxon>
        <taxon>Nostocales</taxon>
        <taxon>Hapalosiphonaceae</taxon>
        <taxon>Fischerella</taxon>
    </lineage>
</organism>